<evidence type="ECO:0000256" key="4">
    <source>
        <dbReference type="SAM" id="MobiDB-lite"/>
    </source>
</evidence>
<evidence type="ECO:0000256" key="3">
    <source>
        <dbReference type="ARBA" id="ARBA00022801"/>
    </source>
</evidence>
<dbReference type="Pfam" id="PF02902">
    <property type="entry name" value="Peptidase_C48"/>
    <property type="match status" value="1"/>
</dbReference>
<dbReference type="GO" id="GO:0006508">
    <property type="term" value="P:proteolysis"/>
    <property type="evidence" value="ECO:0007669"/>
    <property type="project" value="UniProtKB-KW"/>
</dbReference>
<keyword evidence="2 6" id="KW-0645">Protease</keyword>
<dbReference type="Proteomes" id="UP001604277">
    <property type="component" value="Unassembled WGS sequence"/>
</dbReference>
<sequence>MRSIDALQSKHEQLVSDQFTMKMEIHNLFTDFAKSIVDGIQARSTTDPIQDSRADNPGGMSKKRRTMSGDNENSDDMGHEINASASISLLDDEIVLSEEDFRHIDESVERYQCRTQKRHAKLLRVCSGDCGIFVIKFAEYIAENKIQEMPKNFDTRVARLNMATQLYKFACEKPYLNISG</sequence>
<keyword evidence="3" id="KW-0378">Hydrolase</keyword>
<reference evidence="7" key="1">
    <citation type="submission" date="2024-07" db="EMBL/GenBank/DDBJ databases">
        <title>Two chromosome-level genome assemblies of Korean endemic species Abeliophyllum distichum and Forsythia ovata (Oleaceae).</title>
        <authorList>
            <person name="Jang H."/>
        </authorList>
    </citation>
    <scope>NUCLEOTIDE SEQUENCE [LARGE SCALE GENOMIC DNA]</scope>
</reference>
<dbReference type="SUPFAM" id="SSF54001">
    <property type="entry name" value="Cysteine proteinases"/>
    <property type="match status" value="1"/>
</dbReference>
<evidence type="ECO:0000256" key="2">
    <source>
        <dbReference type="ARBA" id="ARBA00022670"/>
    </source>
</evidence>
<organism evidence="6 7">
    <name type="scientific">Forsythia ovata</name>
    <dbReference type="NCBI Taxonomy" id="205694"/>
    <lineage>
        <taxon>Eukaryota</taxon>
        <taxon>Viridiplantae</taxon>
        <taxon>Streptophyta</taxon>
        <taxon>Embryophyta</taxon>
        <taxon>Tracheophyta</taxon>
        <taxon>Spermatophyta</taxon>
        <taxon>Magnoliopsida</taxon>
        <taxon>eudicotyledons</taxon>
        <taxon>Gunneridae</taxon>
        <taxon>Pentapetalae</taxon>
        <taxon>asterids</taxon>
        <taxon>lamiids</taxon>
        <taxon>Lamiales</taxon>
        <taxon>Oleaceae</taxon>
        <taxon>Forsythieae</taxon>
        <taxon>Forsythia</taxon>
    </lineage>
</organism>
<gene>
    <name evidence="6" type="ORF">Fot_49500</name>
</gene>
<comment type="similarity">
    <text evidence="1">Belongs to the peptidase C48 family.</text>
</comment>
<protein>
    <submittedName>
        <fullName evidence="6">Ulp1 protease family</fullName>
    </submittedName>
</protein>
<comment type="caution">
    <text evidence="6">The sequence shown here is derived from an EMBL/GenBank/DDBJ whole genome shotgun (WGS) entry which is preliminary data.</text>
</comment>
<dbReference type="GO" id="GO:0008233">
    <property type="term" value="F:peptidase activity"/>
    <property type="evidence" value="ECO:0007669"/>
    <property type="project" value="UniProtKB-KW"/>
</dbReference>
<name>A0ABD1QC20_9LAMI</name>
<dbReference type="EMBL" id="JBFOLJ010000015">
    <property type="protein sequence ID" value="KAL2473764.1"/>
    <property type="molecule type" value="Genomic_DNA"/>
</dbReference>
<feature type="region of interest" description="Disordered" evidence="4">
    <location>
        <begin position="43"/>
        <end position="78"/>
    </location>
</feature>
<proteinExistence type="inferred from homology"/>
<evidence type="ECO:0000256" key="1">
    <source>
        <dbReference type="ARBA" id="ARBA00005234"/>
    </source>
</evidence>
<evidence type="ECO:0000313" key="6">
    <source>
        <dbReference type="EMBL" id="KAL2473764.1"/>
    </source>
</evidence>
<feature type="domain" description="Ubiquitin-like protease family profile" evidence="5">
    <location>
        <begin position="127"/>
        <end position="167"/>
    </location>
</feature>
<dbReference type="InterPro" id="IPR038765">
    <property type="entry name" value="Papain-like_cys_pep_sf"/>
</dbReference>
<dbReference type="InterPro" id="IPR003653">
    <property type="entry name" value="Peptidase_C48_C"/>
</dbReference>
<accession>A0ABD1QC20</accession>
<keyword evidence="7" id="KW-1185">Reference proteome</keyword>
<dbReference type="Gene3D" id="3.40.395.10">
    <property type="entry name" value="Adenoviral Proteinase, Chain A"/>
    <property type="match status" value="1"/>
</dbReference>
<evidence type="ECO:0000259" key="5">
    <source>
        <dbReference type="Pfam" id="PF02902"/>
    </source>
</evidence>
<dbReference type="AlphaFoldDB" id="A0ABD1QC20"/>
<evidence type="ECO:0000313" key="7">
    <source>
        <dbReference type="Proteomes" id="UP001604277"/>
    </source>
</evidence>